<feature type="region of interest" description="Disordered" evidence="6">
    <location>
        <begin position="415"/>
        <end position="447"/>
    </location>
</feature>
<evidence type="ECO:0000256" key="6">
    <source>
        <dbReference type="SAM" id="MobiDB-lite"/>
    </source>
</evidence>
<evidence type="ECO:0000259" key="9">
    <source>
        <dbReference type="Pfam" id="PF00082"/>
    </source>
</evidence>
<evidence type="ECO:0000256" key="4">
    <source>
        <dbReference type="ARBA" id="ARBA00022825"/>
    </source>
</evidence>
<feature type="chain" id="PRO_5047304348" evidence="8">
    <location>
        <begin position="47"/>
        <end position="447"/>
    </location>
</feature>
<feature type="compositionally biased region" description="Low complexity" evidence="6">
    <location>
        <begin position="44"/>
        <end position="56"/>
    </location>
</feature>
<evidence type="ECO:0000256" key="7">
    <source>
        <dbReference type="SAM" id="Phobius"/>
    </source>
</evidence>
<comment type="similarity">
    <text evidence="1 5">Belongs to the peptidase S8 family.</text>
</comment>
<feature type="domain" description="Peptidase S8/S53" evidence="9">
    <location>
        <begin position="97"/>
        <end position="338"/>
    </location>
</feature>
<proteinExistence type="inferred from homology"/>
<evidence type="ECO:0000256" key="8">
    <source>
        <dbReference type="SAM" id="SignalP"/>
    </source>
</evidence>
<dbReference type="Gene3D" id="3.40.50.200">
    <property type="entry name" value="Peptidase S8/S53 domain"/>
    <property type="match status" value="1"/>
</dbReference>
<name>A0ABW1FIB6_9ACTN</name>
<evidence type="ECO:0000313" key="10">
    <source>
        <dbReference type="EMBL" id="MFC5892583.1"/>
    </source>
</evidence>
<dbReference type="PANTHER" id="PTHR43806:SF11">
    <property type="entry name" value="CEREVISIN-RELATED"/>
    <property type="match status" value="1"/>
</dbReference>
<dbReference type="PRINTS" id="PR00723">
    <property type="entry name" value="SUBTILISIN"/>
</dbReference>
<dbReference type="InterPro" id="IPR036852">
    <property type="entry name" value="Peptidase_S8/S53_dom_sf"/>
</dbReference>
<keyword evidence="3" id="KW-0378">Hydrolase</keyword>
<feature type="signal peptide" evidence="8">
    <location>
        <begin position="1"/>
        <end position="46"/>
    </location>
</feature>
<evidence type="ECO:0000256" key="2">
    <source>
        <dbReference type="ARBA" id="ARBA00022670"/>
    </source>
</evidence>
<keyword evidence="7" id="KW-0812">Transmembrane</keyword>
<dbReference type="SUPFAM" id="SSF52743">
    <property type="entry name" value="Subtilisin-like"/>
    <property type="match status" value="1"/>
</dbReference>
<feature type="compositionally biased region" description="Low complexity" evidence="6">
    <location>
        <begin position="436"/>
        <end position="447"/>
    </location>
</feature>
<comment type="caution">
    <text evidence="10">The sequence shown here is derived from an EMBL/GenBank/DDBJ whole genome shotgun (WGS) entry which is preliminary data.</text>
</comment>
<dbReference type="InterPro" id="IPR022398">
    <property type="entry name" value="Peptidase_S8_His-AS"/>
</dbReference>
<keyword evidence="2" id="KW-0645">Protease</keyword>
<dbReference type="Pfam" id="PF00082">
    <property type="entry name" value="Peptidase_S8"/>
    <property type="match status" value="1"/>
</dbReference>
<dbReference type="InterPro" id="IPR050131">
    <property type="entry name" value="Peptidase_S8_subtilisin-like"/>
</dbReference>
<evidence type="ECO:0000256" key="1">
    <source>
        <dbReference type="ARBA" id="ARBA00011073"/>
    </source>
</evidence>
<protein>
    <submittedName>
        <fullName evidence="10">S8 family serine peptidase</fullName>
    </submittedName>
</protein>
<keyword evidence="4" id="KW-0720">Serine protease</keyword>
<organism evidence="10 11">
    <name type="scientific">Streptomyces ramulosus</name>
    <dbReference type="NCBI Taxonomy" id="47762"/>
    <lineage>
        <taxon>Bacteria</taxon>
        <taxon>Bacillati</taxon>
        <taxon>Actinomycetota</taxon>
        <taxon>Actinomycetes</taxon>
        <taxon>Kitasatosporales</taxon>
        <taxon>Streptomycetaceae</taxon>
        <taxon>Streptomyces</taxon>
    </lineage>
</organism>
<reference evidence="11" key="1">
    <citation type="journal article" date="2019" name="Int. J. Syst. Evol. Microbiol.">
        <title>The Global Catalogue of Microorganisms (GCM) 10K type strain sequencing project: providing services to taxonomists for standard genome sequencing and annotation.</title>
        <authorList>
            <consortium name="The Broad Institute Genomics Platform"/>
            <consortium name="The Broad Institute Genome Sequencing Center for Infectious Disease"/>
            <person name="Wu L."/>
            <person name="Ma J."/>
        </authorList>
    </citation>
    <scope>NUCLEOTIDE SEQUENCE [LARGE SCALE GENOMIC DNA]</scope>
    <source>
        <strain evidence="11">CGMCC 1.15809</strain>
    </source>
</reference>
<dbReference type="InterPro" id="IPR015500">
    <property type="entry name" value="Peptidase_S8_subtilisin-rel"/>
</dbReference>
<dbReference type="PANTHER" id="PTHR43806">
    <property type="entry name" value="PEPTIDASE S8"/>
    <property type="match status" value="1"/>
</dbReference>
<dbReference type="RefSeq" id="WP_345088072.1">
    <property type="nucleotide sequence ID" value="NZ_BAAAWG010000013.1"/>
</dbReference>
<evidence type="ECO:0000256" key="3">
    <source>
        <dbReference type="ARBA" id="ARBA00022801"/>
    </source>
</evidence>
<sequence length="447" mass="43646">MDNCPENAARFTVRGRAGSRPPGARRTLAAAAALGLLAAGAAPAAAADPGGDAPALPQIPRVLDGKGCTKPSAKRTPAPPWQQELLRPELAWDLTEGDATTVAVVDTGVDASAPALAGRVKAGPDVVSGGSAGTDCVGHGTFVAGLIAAAKPADVGFAGVAPGARVLAVRASSHDGTITADHLAAGIDAAVKGGATVIDVPVALASGSAKLTASVRAARAKDALILAPAYGDQQQDRGAAAPAAYPAQLPGVVAVAALAPPDGLPDRQLPPRTAPALAAPGDNVLSIGPRGEGHFVGSGADYASAFVAGTAALVRSYRPDLTADQVRTRLQRTAYDQGAGPLAGAGTVDPGPAVSANLSAARHGAGGDDAMALRMPAAPSRAAAHRAWIIAGASAALLALVGLVAVVVPRGRRRGWRPGRFTVGTTGGAAPAEDPSGTGAVASGAGA</sequence>
<accession>A0ABW1FIB6</accession>
<dbReference type="PROSITE" id="PS51892">
    <property type="entry name" value="SUBTILASE"/>
    <property type="match status" value="1"/>
</dbReference>
<gene>
    <name evidence="10" type="ORF">ACFP3M_07100</name>
</gene>
<feature type="region of interest" description="Disordered" evidence="6">
    <location>
        <begin position="44"/>
        <end position="79"/>
    </location>
</feature>
<dbReference type="PROSITE" id="PS00137">
    <property type="entry name" value="SUBTILASE_HIS"/>
    <property type="match status" value="1"/>
</dbReference>
<feature type="transmembrane region" description="Helical" evidence="7">
    <location>
        <begin position="387"/>
        <end position="408"/>
    </location>
</feature>
<dbReference type="InterPro" id="IPR000209">
    <property type="entry name" value="Peptidase_S8/S53_dom"/>
</dbReference>
<comment type="caution">
    <text evidence="5">Lacks conserved residue(s) required for the propagation of feature annotation.</text>
</comment>
<keyword evidence="7" id="KW-1133">Transmembrane helix</keyword>
<keyword evidence="11" id="KW-1185">Reference proteome</keyword>
<keyword evidence="8" id="KW-0732">Signal</keyword>
<evidence type="ECO:0000256" key="5">
    <source>
        <dbReference type="PROSITE-ProRule" id="PRU01240"/>
    </source>
</evidence>
<dbReference type="Proteomes" id="UP001596241">
    <property type="component" value="Unassembled WGS sequence"/>
</dbReference>
<dbReference type="EMBL" id="JBHSPW010000002">
    <property type="protein sequence ID" value="MFC5892583.1"/>
    <property type="molecule type" value="Genomic_DNA"/>
</dbReference>
<evidence type="ECO:0000313" key="11">
    <source>
        <dbReference type="Proteomes" id="UP001596241"/>
    </source>
</evidence>
<keyword evidence="7" id="KW-0472">Membrane</keyword>